<dbReference type="EMBL" id="JAVBIK010000003">
    <property type="protein sequence ID" value="MDT7520788.1"/>
    <property type="molecule type" value="Genomic_DNA"/>
</dbReference>
<evidence type="ECO:0000259" key="6">
    <source>
        <dbReference type="Pfam" id="PF13700"/>
    </source>
</evidence>
<evidence type="ECO:0000313" key="7">
    <source>
        <dbReference type="EMBL" id="MDT7520788.1"/>
    </source>
</evidence>
<proteinExistence type="inferred from homology"/>
<keyword evidence="4" id="KW-0233">DNA recombination</keyword>
<keyword evidence="8" id="KW-1185">Reference proteome</keyword>
<comment type="similarity">
    <text evidence="1">Belongs to the transposase 7 family.</text>
</comment>
<dbReference type="Pfam" id="PF13700">
    <property type="entry name" value="DUF4158"/>
    <property type="match status" value="1"/>
</dbReference>
<feature type="domain" description="DUF4158" evidence="6">
    <location>
        <begin position="130"/>
        <end position="294"/>
    </location>
</feature>
<evidence type="ECO:0000313" key="8">
    <source>
        <dbReference type="Proteomes" id="UP001321700"/>
    </source>
</evidence>
<dbReference type="InterPro" id="IPR002513">
    <property type="entry name" value="Tn3_Tnp_DDE_dom"/>
</dbReference>
<name>A0ABU3KTH1_9BURK</name>
<evidence type="ECO:0000256" key="1">
    <source>
        <dbReference type="ARBA" id="ARBA00009402"/>
    </source>
</evidence>
<evidence type="ECO:0000259" key="5">
    <source>
        <dbReference type="Pfam" id="PF01526"/>
    </source>
</evidence>
<evidence type="ECO:0000256" key="2">
    <source>
        <dbReference type="ARBA" id="ARBA00022578"/>
    </source>
</evidence>
<evidence type="ECO:0000256" key="3">
    <source>
        <dbReference type="ARBA" id="ARBA00023125"/>
    </source>
</evidence>
<accession>A0ABU3KTH1</accession>
<comment type="caution">
    <text evidence="7">The sequence shown here is derived from an EMBL/GenBank/DDBJ whole genome shotgun (WGS) entry which is preliminary data.</text>
</comment>
<sequence length="1150" mass="129975">MTSPRTSHARRPVRLHRGNHPGVRLFPIRAVGTSADFSWMSVKNNGIAAVIRRIIAIECTPINKSLGFLAEAIHKLHVNWQARRPLRCISAASLDSSPFRFYRLSQRCAMRWSTSVLPLTNTQASRRLSILSTEEVDSLYGMPHFTEGERQIHFDLSPEERQTIDAARTITAGVHLVLQLGYFKAKAQFFVVSLDHVRPDIDHILKRYFPGRQMAEVGVLSKPTRLAQQRIILGLLDYRLCGSEGRHALAAFAQRAAMLSTQPKFILREVLEHLASQRIVAPGYTSLQDLVSQAVTDERRRVTRMLDAALPANLQQSLNTLLHADDKIHLINVLKHEASDFSNKELRQEVSRRKQLAPLHTFAQKFLMDAALSPESIKYYAGLVQFYTIYKLRRMDVSTVRLYLLCFAFHRFRQINDNLIEAFIHLVGQFDKHAKLAAKTAMQLASDQANSNLKAAGEVLGLFVDESIANDCPFSTIKERAFGLLDQTAFSSVSNFLRNVAFDKLDYEWTYFTMQSPTIKLNLRHLFCDIDFAGRLENAPLVTAIAVMQDQLRQSKSLRKADSSKFPEAVIPAVLKKHLYVESIEDGEKRKVLDVDRYEFLVYRLLRNALESGDLYVNHSNEFRQFEDDLISDARWVHKEAVLAEIGQSILTTPIEETLATLRTKLEDRLVNVNQRVAACVNTNIKVIGQGEKRRWSLIYPTAPQTGNAPFYNQLPGIAVADLLRFVNKETRFLDAFEHVLNRGVKHAPDLREILACVVAFGTNMGLGKMAEVSGLNHASLITTARSYLSPETVHAANDAISNATAALPAFKLFNIREELHSSSDGQRFETQINTFNARHAPKYFGLDKGVSACTVVANHVPINAKIIGTHEHESHFVFDLLYNNTSDIKPTRHSTDTHGTNQVNFFFLYAYGYGFAPRYKTIQKKTASLVGFNLLSQYPADMLIRPSTKVNADLIISEWPNIQRIMASLAQKDTTQATIVRKLSSYARQNNTKKALWELDNILRTIYILDFIDDVELRQSVQKALNRGEAYHRFRRAVAFINGGKFKVQTETEQQVWNDCARLIANAVIYYNTALLSKVYEQKVAAGDLDAIAFIQGMSPVAWQHVNMYGSFEFSEDDHDIDLDALAAQYADSVFWSNATQPGQGDLFD</sequence>
<dbReference type="Proteomes" id="UP001321700">
    <property type="component" value="Unassembled WGS sequence"/>
</dbReference>
<feature type="domain" description="Tn3 transposase DDE" evidence="5">
    <location>
        <begin position="722"/>
        <end position="1113"/>
    </location>
</feature>
<dbReference type="InterPro" id="IPR025296">
    <property type="entry name" value="DUF4158"/>
</dbReference>
<dbReference type="NCBIfam" id="NF033527">
    <property type="entry name" value="transpos_Tn3"/>
    <property type="match status" value="1"/>
</dbReference>
<dbReference type="InterPro" id="IPR047653">
    <property type="entry name" value="Tn3-like_transpos"/>
</dbReference>
<keyword evidence="3" id="KW-0238">DNA-binding</keyword>
<organism evidence="7 8">
    <name type="scientific">Rhodoferax potami</name>
    <dbReference type="NCBI Taxonomy" id="3068338"/>
    <lineage>
        <taxon>Bacteria</taxon>
        <taxon>Pseudomonadati</taxon>
        <taxon>Pseudomonadota</taxon>
        <taxon>Betaproteobacteria</taxon>
        <taxon>Burkholderiales</taxon>
        <taxon>Comamonadaceae</taxon>
        <taxon>Rhodoferax</taxon>
    </lineage>
</organism>
<evidence type="ECO:0000256" key="4">
    <source>
        <dbReference type="ARBA" id="ARBA00023172"/>
    </source>
</evidence>
<keyword evidence="2" id="KW-0815">Transposition</keyword>
<gene>
    <name evidence="7" type="ORF">RAE19_19315</name>
</gene>
<dbReference type="Pfam" id="PF01526">
    <property type="entry name" value="DDE_Tnp_Tn3"/>
    <property type="match status" value="1"/>
</dbReference>
<reference evidence="7 8" key="1">
    <citation type="submission" date="2023-08" db="EMBL/GenBank/DDBJ databases">
        <title>Rhodoferax potami sp. nov. and Rhodoferax mekongensis sp. nov., isolated from the Mekong River in Thailand.</title>
        <authorList>
            <person name="Kitikhun S."/>
            <person name="Charoenyingcharoen P."/>
            <person name="Siriarchawattana P."/>
            <person name="Likhitrattanapisal S."/>
            <person name="Nilsakha T."/>
            <person name="Chanpet A."/>
            <person name="Rattanawaree P."/>
            <person name="Ingsriswang S."/>
        </authorList>
    </citation>
    <scope>NUCLEOTIDE SEQUENCE [LARGE SCALE GENOMIC DNA]</scope>
    <source>
        <strain evidence="7 8">TBRC 17660</strain>
    </source>
</reference>
<protein>
    <submittedName>
        <fullName evidence="7">Tn3 family transposase</fullName>
    </submittedName>
</protein>